<proteinExistence type="predicted"/>
<dbReference type="InterPro" id="IPR036047">
    <property type="entry name" value="F-box-like_dom_sf"/>
</dbReference>
<dbReference type="AlphaFoldDB" id="A0A433DNQ4"/>
<comment type="caution">
    <text evidence="1">The sequence shown here is derived from an EMBL/GenBank/DDBJ whole genome shotgun (WGS) entry which is preliminary data.</text>
</comment>
<accession>A0A433DNQ4</accession>
<evidence type="ECO:0000313" key="2">
    <source>
        <dbReference type="Proteomes" id="UP000268093"/>
    </source>
</evidence>
<reference evidence="1 2" key="1">
    <citation type="journal article" date="2018" name="New Phytol.">
        <title>Phylogenomics of Endogonaceae and evolution of mycorrhizas within Mucoromycota.</title>
        <authorList>
            <person name="Chang Y."/>
            <person name="Desiro A."/>
            <person name="Na H."/>
            <person name="Sandor L."/>
            <person name="Lipzen A."/>
            <person name="Clum A."/>
            <person name="Barry K."/>
            <person name="Grigoriev I.V."/>
            <person name="Martin F.M."/>
            <person name="Stajich J.E."/>
            <person name="Smith M.E."/>
            <person name="Bonito G."/>
            <person name="Spatafora J.W."/>
        </authorList>
    </citation>
    <scope>NUCLEOTIDE SEQUENCE [LARGE SCALE GENOMIC DNA]</scope>
    <source>
        <strain evidence="1 2">GMNB39</strain>
    </source>
</reference>
<dbReference type="EMBL" id="RBNI01000004">
    <property type="protein sequence ID" value="RUP52461.1"/>
    <property type="molecule type" value="Genomic_DNA"/>
</dbReference>
<gene>
    <name evidence="1" type="ORF">BC936DRAFT_145218</name>
</gene>
<name>A0A433DNQ4_9FUNG</name>
<protein>
    <recommendedName>
        <fullName evidence="3">F-box domain-containing protein</fullName>
    </recommendedName>
</protein>
<sequence length="224" mass="25215">MSSTIETLTQPVLIAICLFLEPHAMLQFASASRVLWKVVNDQEVWKSKTLIDFGDLFTVHLLFTSAGLEVDSRFATEPSDWAAYYRAKTDAARGQDPDEKLRDAEIDYVRTQALLRGFQESRDLDVLAQVANKMIGMLGEFTRTAFNISSVFTTYLSLVHKPFSFTPQSTSSPNLDTFPAHAGCYHILAFVLFVLNHLEDALLLLEMGRDIDPEYEPIDGVCLR</sequence>
<dbReference type="SUPFAM" id="SSF81383">
    <property type="entry name" value="F-box domain"/>
    <property type="match status" value="1"/>
</dbReference>
<dbReference type="Proteomes" id="UP000268093">
    <property type="component" value="Unassembled WGS sequence"/>
</dbReference>
<organism evidence="1 2">
    <name type="scientific">Jimgerdemannia flammicorona</name>
    <dbReference type="NCBI Taxonomy" id="994334"/>
    <lineage>
        <taxon>Eukaryota</taxon>
        <taxon>Fungi</taxon>
        <taxon>Fungi incertae sedis</taxon>
        <taxon>Mucoromycota</taxon>
        <taxon>Mucoromycotina</taxon>
        <taxon>Endogonomycetes</taxon>
        <taxon>Endogonales</taxon>
        <taxon>Endogonaceae</taxon>
        <taxon>Jimgerdemannia</taxon>
    </lineage>
</organism>
<keyword evidence="2" id="KW-1185">Reference proteome</keyword>
<dbReference type="OrthoDB" id="26525at2759"/>
<evidence type="ECO:0008006" key="3">
    <source>
        <dbReference type="Google" id="ProtNLM"/>
    </source>
</evidence>
<evidence type="ECO:0000313" key="1">
    <source>
        <dbReference type="EMBL" id="RUP52461.1"/>
    </source>
</evidence>